<evidence type="ECO:0000313" key="2">
    <source>
        <dbReference type="EMBL" id="MBD8527678.1"/>
    </source>
</evidence>
<evidence type="ECO:0000256" key="1">
    <source>
        <dbReference type="SAM" id="Phobius"/>
    </source>
</evidence>
<protein>
    <submittedName>
        <fullName evidence="2">Uncharacterized protein</fullName>
    </submittedName>
</protein>
<dbReference type="AlphaFoldDB" id="A0AAW3ZPM7"/>
<keyword evidence="1" id="KW-1133">Transmembrane helix</keyword>
<dbReference type="RefSeq" id="WP_192031097.1">
    <property type="nucleotide sequence ID" value="NZ_JACYTR010000060.1"/>
</dbReference>
<keyword evidence="3" id="KW-1185">Reference proteome</keyword>
<sequence length="75" mass="7734">MLAWAAGAFVGSAMAAQLSRCAPLGPCLAVGVAMLLGTAVSLWMIPHPMWMAAAGLLLPLPIGCANARRLPRRGH</sequence>
<evidence type="ECO:0000313" key="3">
    <source>
        <dbReference type="Proteomes" id="UP000613768"/>
    </source>
</evidence>
<dbReference type="Proteomes" id="UP000613768">
    <property type="component" value="Unassembled WGS sequence"/>
</dbReference>
<keyword evidence="1" id="KW-0472">Membrane</keyword>
<name>A0AAW3ZPM7_9GAMM</name>
<reference evidence="2 3" key="1">
    <citation type="submission" date="2020-09" db="EMBL/GenBank/DDBJ databases">
        <title>Pseudoxanthomonas sp. CAU 1598 isolated from sand of Yaerae Beach.</title>
        <authorList>
            <person name="Kim W."/>
        </authorList>
    </citation>
    <scope>NUCLEOTIDE SEQUENCE [LARGE SCALE GENOMIC DNA]</scope>
    <source>
        <strain evidence="2 3">CAU 1598</strain>
    </source>
</reference>
<feature type="transmembrane region" description="Helical" evidence="1">
    <location>
        <begin position="45"/>
        <end position="65"/>
    </location>
</feature>
<dbReference type="EMBL" id="JACYTR010000060">
    <property type="protein sequence ID" value="MBD8527678.1"/>
    <property type="molecule type" value="Genomic_DNA"/>
</dbReference>
<gene>
    <name evidence="2" type="ORF">IFO71_18180</name>
</gene>
<accession>A0AAW3ZPM7</accession>
<keyword evidence="1" id="KW-0812">Transmembrane</keyword>
<comment type="caution">
    <text evidence="2">The sequence shown here is derived from an EMBL/GenBank/DDBJ whole genome shotgun (WGS) entry which is preliminary data.</text>
</comment>
<organism evidence="2 3">
    <name type="scientific">Pseudomarimonas arenosa</name>
    <dbReference type="NCBI Taxonomy" id="2774145"/>
    <lineage>
        <taxon>Bacteria</taxon>
        <taxon>Pseudomonadati</taxon>
        <taxon>Pseudomonadota</taxon>
        <taxon>Gammaproteobacteria</taxon>
        <taxon>Lysobacterales</taxon>
        <taxon>Lysobacteraceae</taxon>
        <taxon>Pseudomarimonas</taxon>
    </lineage>
</organism>
<proteinExistence type="predicted"/>